<dbReference type="InterPro" id="IPR057012">
    <property type="entry name" value="ULT1/2_Znf"/>
</dbReference>
<dbReference type="PANTHER" id="PTHR34053">
    <property type="entry name" value="PROTEIN ULTRAPETALA 1"/>
    <property type="match status" value="1"/>
</dbReference>
<accession>A0A103XYA4</accession>
<evidence type="ECO:0000259" key="2">
    <source>
        <dbReference type="Pfam" id="PF23292"/>
    </source>
</evidence>
<feature type="domain" description="ULTRAPETALA1/2 zinc finger" evidence="3">
    <location>
        <begin position="85"/>
        <end position="125"/>
    </location>
</feature>
<evidence type="ECO:0000313" key="4">
    <source>
        <dbReference type="EMBL" id="KVH99079.1"/>
    </source>
</evidence>
<feature type="region of interest" description="Disordered" evidence="1">
    <location>
        <begin position="165"/>
        <end position="184"/>
    </location>
</feature>
<dbReference type="GO" id="GO:0005829">
    <property type="term" value="C:cytosol"/>
    <property type="evidence" value="ECO:0007669"/>
    <property type="project" value="TreeGrafter"/>
</dbReference>
<evidence type="ECO:0000256" key="1">
    <source>
        <dbReference type="SAM" id="MobiDB-lite"/>
    </source>
</evidence>
<name>A0A103XYA4_CYNCS</name>
<reference evidence="4 5" key="1">
    <citation type="journal article" date="2016" name="Sci. Rep.">
        <title>The genome sequence of the outbreeding globe artichoke constructed de novo incorporating a phase-aware low-pass sequencing strategy of F1 progeny.</title>
        <authorList>
            <person name="Scaglione D."/>
            <person name="Reyes-Chin-Wo S."/>
            <person name="Acquadro A."/>
            <person name="Froenicke L."/>
            <person name="Portis E."/>
            <person name="Beitel C."/>
            <person name="Tirone M."/>
            <person name="Mauro R."/>
            <person name="Lo Monaco A."/>
            <person name="Mauromicale G."/>
            <person name="Faccioli P."/>
            <person name="Cattivelli L."/>
            <person name="Rieseberg L."/>
            <person name="Michelmore R."/>
            <person name="Lanteri S."/>
        </authorList>
    </citation>
    <scope>NUCLEOTIDE SEQUENCE [LARGE SCALE GENOMIC DNA]</scope>
    <source>
        <strain evidence="4">2C</strain>
    </source>
</reference>
<dbReference type="STRING" id="59895.A0A103XYA4"/>
<feature type="domain" description="ULTRAPETALA1/2 SAND" evidence="2">
    <location>
        <begin position="25"/>
        <end position="59"/>
    </location>
</feature>
<evidence type="ECO:0000259" key="3">
    <source>
        <dbReference type="Pfam" id="PF23293"/>
    </source>
</evidence>
<dbReference type="Proteomes" id="UP000243975">
    <property type="component" value="Unassembled WGS sequence"/>
</dbReference>
<keyword evidence="5" id="KW-1185">Reference proteome</keyword>
<dbReference type="Pfam" id="PF23293">
    <property type="entry name" value="zf_ULT1"/>
    <property type="match status" value="1"/>
</dbReference>
<dbReference type="InterPro" id="IPR057011">
    <property type="entry name" value="ULT1/2_SAND"/>
</dbReference>
<protein>
    <submittedName>
        <fullName evidence="4">Uncharacterized protein</fullName>
    </submittedName>
</protein>
<dbReference type="PANTHER" id="PTHR34053:SF10">
    <property type="entry name" value="DEVELOPMENTAL REGULATOR, ULTRAPETALA"/>
    <property type="match status" value="1"/>
</dbReference>
<dbReference type="EMBL" id="LEKV01003637">
    <property type="protein sequence ID" value="KVH99079.1"/>
    <property type="molecule type" value="Genomic_DNA"/>
</dbReference>
<feature type="non-terminal residue" evidence="4">
    <location>
        <position position="1"/>
    </location>
</feature>
<proteinExistence type="predicted"/>
<comment type="caution">
    <text evidence="4">The sequence shown here is derived from an EMBL/GenBank/DDBJ whole genome shotgun (WGS) entry which is preliminary data.</text>
</comment>
<dbReference type="Pfam" id="PF23292">
    <property type="entry name" value="SAND_ULT1"/>
    <property type="match status" value="1"/>
</dbReference>
<dbReference type="InterPro" id="IPR020533">
    <property type="entry name" value="Developmental_reg_ULTRAPETALA"/>
</dbReference>
<sequence length="184" mass="20627">LSLVVVPETIFTHEELRDYLNQIRARAPHYLEIMCGCTSGRYGDCLGLLKIKDDGTISVVRIIDTSFLKYYTGDNFRRPHNESGHRDQFLRCTACDKVRRFELRLREIFRCYHDAAANGRVRTSRSESAQGAAPVAGKTFGAEDASIASVSDAAFVGLKIVPADHSDTENTTKDAEERFYKISS</sequence>
<evidence type="ECO:0000313" key="5">
    <source>
        <dbReference type="Proteomes" id="UP000243975"/>
    </source>
</evidence>
<organism evidence="4 5">
    <name type="scientific">Cynara cardunculus var. scolymus</name>
    <name type="common">Globe artichoke</name>
    <name type="synonym">Cynara scolymus</name>
    <dbReference type="NCBI Taxonomy" id="59895"/>
    <lineage>
        <taxon>Eukaryota</taxon>
        <taxon>Viridiplantae</taxon>
        <taxon>Streptophyta</taxon>
        <taxon>Embryophyta</taxon>
        <taxon>Tracheophyta</taxon>
        <taxon>Spermatophyta</taxon>
        <taxon>Magnoliopsida</taxon>
        <taxon>eudicotyledons</taxon>
        <taxon>Gunneridae</taxon>
        <taxon>Pentapetalae</taxon>
        <taxon>asterids</taxon>
        <taxon>campanulids</taxon>
        <taxon>Asterales</taxon>
        <taxon>Asteraceae</taxon>
        <taxon>Carduoideae</taxon>
        <taxon>Cardueae</taxon>
        <taxon>Carduinae</taxon>
        <taxon>Cynara</taxon>
    </lineage>
</organism>
<dbReference type="GO" id="GO:0005634">
    <property type="term" value="C:nucleus"/>
    <property type="evidence" value="ECO:0007669"/>
    <property type="project" value="TreeGrafter"/>
</dbReference>
<gene>
    <name evidence="4" type="ORF">Ccrd_022676</name>
</gene>
<dbReference type="AlphaFoldDB" id="A0A103XYA4"/>